<dbReference type="InterPro" id="IPR020471">
    <property type="entry name" value="AKR"/>
</dbReference>
<dbReference type="GO" id="GO:0047036">
    <property type="term" value="F:codeinone reductase (NADPH) activity"/>
    <property type="evidence" value="ECO:0007669"/>
    <property type="project" value="UniProtKB-EC"/>
</dbReference>
<dbReference type="SUPFAM" id="SSF51430">
    <property type="entry name" value="NAD(P)-linked oxidoreductase"/>
    <property type="match status" value="1"/>
</dbReference>
<dbReference type="Gramene" id="RZC62337">
    <property type="protein sequence ID" value="RZC62337"/>
    <property type="gene ID" value="C5167_024082"/>
</dbReference>
<evidence type="ECO:0000256" key="14">
    <source>
        <dbReference type="PIRSR" id="PIRSR000097-3"/>
    </source>
</evidence>
<evidence type="ECO:0000256" key="5">
    <source>
        <dbReference type="ARBA" id="ARBA00022857"/>
    </source>
</evidence>
<comment type="pathway">
    <text evidence="11">Alkaloid biosynthesis; morphine biosynthesis.</text>
</comment>
<keyword evidence="6" id="KW-0560">Oxidoreductase</keyword>
<comment type="subcellular location">
    <subcellularLocation>
        <location evidence="1">Cytoplasm</location>
        <location evidence="1">Cytosol</location>
    </subcellularLocation>
</comment>
<organism evidence="16 17">
    <name type="scientific">Papaver somniferum</name>
    <name type="common">Opium poppy</name>
    <dbReference type="NCBI Taxonomy" id="3469"/>
    <lineage>
        <taxon>Eukaryota</taxon>
        <taxon>Viridiplantae</taxon>
        <taxon>Streptophyta</taxon>
        <taxon>Embryophyta</taxon>
        <taxon>Tracheophyta</taxon>
        <taxon>Spermatophyta</taxon>
        <taxon>Magnoliopsida</taxon>
        <taxon>Ranunculales</taxon>
        <taxon>Papaveraceae</taxon>
        <taxon>Papaveroideae</taxon>
        <taxon>Papaver</taxon>
    </lineage>
</organism>
<sequence length="308" mass="34321">MESGGVPLITLNSGRKMPILGMGTAENLLQGSEKVKSVIVKAIETEESIGEAVAEALQLGLIKSRDELFITSKLWCTDAHADQVVLTLQNSLRNLNLEYLDLYLIHWPVSFKPGKFVVPVPKNDILPMDYKSVWAAMEKCQQLGLTKSIGVSNFSCKILGEIMATANIPPAVNQVEMNPIWQQKKLRDYCKSNNIMVAAYSPLGAKGNHWGSSAVMDSEVLHQISLAKGKSIAQVSLRWIYEQGVIILVKSFNEVRMKENLEIFDWQLSEEDLKKIDQLPQRRAQTGASFVSVTGPFNSVEELWDDEV</sequence>
<dbReference type="InterPro" id="IPR018170">
    <property type="entry name" value="Aldo/ket_reductase_CS"/>
</dbReference>
<evidence type="ECO:0000256" key="13">
    <source>
        <dbReference type="PIRSR" id="PIRSR000097-2"/>
    </source>
</evidence>
<proteinExistence type="inferred from homology"/>
<evidence type="ECO:0000256" key="8">
    <source>
        <dbReference type="ARBA" id="ARBA00050731"/>
    </source>
</evidence>
<evidence type="ECO:0000256" key="3">
    <source>
        <dbReference type="ARBA" id="ARBA00022490"/>
    </source>
</evidence>
<dbReference type="CDD" id="cd19124">
    <property type="entry name" value="AKR_AKR4A_4B"/>
    <property type="match status" value="1"/>
</dbReference>
<dbReference type="InterPro" id="IPR023210">
    <property type="entry name" value="NADP_OxRdtase_dom"/>
</dbReference>
<dbReference type="PROSITE" id="PS00062">
    <property type="entry name" value="ALDOKETO_REDUCTASE_2"/>
    <property type="match status" value="1"/>
</dbReference>
<dbReference type="PANTHER" id="PTHR11732">
    <property type="entry name" value="ALDO/KETO REDUCTASE"/>
    <property type="match status" value="1"/>
</dbReference>
<dbReference type="FunFam" id="3.20.20.100:FF:000013">
    <property type="entry name" value="NADPH-dependent codeinone reductase 1-1"/>
    <property type="match status" value="1"/>
</dbReference>
<dbReference type="OMA" id="SARMYKN"/>
<dbReference type="EMBL" id="CM010719">
    <property type="protein sequence ID" value="RZC62337.1"/>
    <property type="molecule type" value="Genomic_DNA"/>
</dbReference>
<gene>
    <name evidence="16" type="ORF">C5167_024082</name>
</gene>
<accession>A0A4Y7JNM9</accession>
<reference evidence="16 17" key="1">
    <citation type="journal article" date="2018" name="Science">
        <title>The opium poppy genome and morphinan production.</title>
        <authorList>
            <person name="Guo L."/>
            <person name="Winzer T."/>
            <person name="Yang X."/>
            <person name="Li Y."/>
            <person name="Ning Z."/>
            <person name="He Z."/>
            <person name="Teodor R."/>
            <person name="Lu Y."/>
            <person name="Bowser T.A."/>
            <person name="Graham I.A."/>
            <person name="Ye K."/>
        </authorList>
    </citation>
    <scope>NUCLEOTIDE SEQUENCE [LARGE SCALE GENOMIC DNA]</scope>
    <source>
        <strain evidence="17">cv. HN1</strain>
        <tissue evidence="16">Leaves</tissue>
    </source>
</reference>
<keyword evidence="3" id="KW-0963">Cytoplasm</keyword>
<dbReference type="AlphaFoldDB" id="A0A4Y7JNM9"/>
<dbReference type="PRINTS" id="PR00069">
    <property type="entry name" value="ALDKETRDTASE"/>
</dbReference>
<dbReference type="EC" id="1.1.1.247" evidence="12"/>
<comment type="catalytic activity">
    <reaction evidence="9">
        <text>neopine + NADP(+) = neopinone + NADPH + H(+)</text>
        <dbReference type="Rhea" id="RHEA:75135"/>
        <dbReference type="ChEBI" id="CHEBI:15378"/>
        <dbReference type="ChEBI" id="CHEBI:57783"/>
        <dbReference type="ChEBI" id="CHEBI:58349"/>
        <dbReference type="ChEBI" id="CHEBI:59950"/>
        <dbReference type="ChEBI" id="CHEBI:194190"/>
        <dbReference type="EC" id="1.1.1.247"/>
    </reaction>
    <physiologicalReaction direction="right-to-left" evidence="9">
        <dbReference type="Rhea" id="RHEA:75137"/>
    </physiologicalReaction>
</comment>
<keyword evidence="4" id="KW-0017">Alkaloid metabolism</keyword>
<dbReference type="GO" id="GO:0009820">
    <property type="term" value="P:alkaloid metabolic process"/>
    <property type="evidence" value="ECO:0007669"/>
    <property type="project" value="UniProtKB-KW"/>
</dbReference>
<protein>
    <recommendedName>
        <fullName evidence="12">codeinone reductase (NADPH)</fullName>
        <ecNumber evidence="12">1.1.1.247</ecNumber>
    </recommendedName>
</protein>
<dbReference type="STRING" id="3469.A0A4Y7JNM9"/>
<dbReference type="InterPro" id="IPR044497">
    <property type="entry name" value="AKR4A/B"/>
</dbReference>
<evidence type="ECO:0000313" key="16">
    <source>
        <dbReference type="EMBL" id="RZC62337.1"/>
    </source>
</evidence>
<feature type="site" description="Lowers pKa of active site Tyr" evidence="14">
    <location>
        <position position="73"/>
    </location>
</feature>
<keyword evidence="5" id="KW-0521">NADP</keyword>
<dbReference type="PIRSF" id="PIRSF000097">
    <property type="entry name" value="AKR"/>
    <property type="match status" value="1"/>
</dbReference>
<feature type="domain" description="NADP-dependent oxidoreductase" evidence="15">
    <location>
        <begin position="45"/>
        <end position="279"/>
    </location>
</feature>
<evidence type="ECO:0000256" key="11">
    <source>
        <dbReference type="ARBA" id="ARBA00060571"/>
    </source>
</evidence>
<evidence type="ECO:0000256" key="2">
    <source>
        <dbReference type="ARBA" id="ARBA00007905"/>
    </source>
</evidence>
<evidence type="ECO:0000256" key="9">
    <source>
        <dbReference type="ARBA" id="ARBA00051402"/>
    </source>
</evidence>
<dbReference type="PROSITE" id="PS00063">
    <property type="entry name" value="ALDOKETO_REDUCTASE_3"/>
    <property type="match status" value="1"/>
</dbReference>
<dbReference type="Gene3D" id="3.20.20.100">
    <property type="entry name" value="NADP-dependent oxidoreductase domain"/>
    <property type="match status" value="1"/>
</dbReference>
<dbReference type="Proteomes" id="UP000316621">
    <property type="component" value="Chromosome 5"/>
</dbReference>
<keyword evidence="17" id="KW-1185">Reference proteome</keyword>
<evidence type="ECO:0000256" key="10">
    <source>
        <dbReference type="ARBA" id="ARBA00052305"/>
    </source>
</evidence>
<evidence type="ECO:0000259" key="15">
    <source>
        <dbReference type="Pfam" id="PF00248"/>
    </source>
</evidence>
<comment type="catalytic activity">
    <reaction evidence="10">
        <text>codeine + NADP(+) = codeinone + NADPH + H(+)</text>
        <dbReference type="Rhea" id="RHEA:19209"/>
        <dbReference type="ChEBI" id="CHEBI:15378"/>
        <dbReference type="ChEBI" id="CHEBI:57783"/>
        <dbReference type="ChEBI" id="CHEBI:57871"/>
        <dbReference type="ChEBI" id="CHEBI:58349"/>
        <dbReference type="ChEBI" id="CHEBI:58473"/>
        <dbReference type="EC" id="1.1.1.247"/>
    </reaction>
    <physiologicalReaction direction="left-to-right" evidence="10">
        <dbReference type="Rhea" id="RHEA:19210"/>
    </physiologicalReaction>
    <physiologicalReaction direction="right-to-left" evidence="10">
        <dbReference type="Rhea" id="RHEA:19211"/>
    </physiologicalReaction>
</comment>
<evidence type="ECO:0000256" key="6">
    <source>
        <dbReference type="ARBA" id="ARBA00023002"/>
    </source>
</evidence>
<evidence type="ECO:0000256" key="4">
    <source>
        <dbReference type="ARBA" id="ARBA00022589"/>
    </source>
</evidence>
<comment type="similarity">
    <text evidence="2">Belongs to the aldo/keto reductase family.</text>
</comment>
<comment type="catalytic activity">
    <reaction evidence="7">
        <text>neomorphine + NADP(+) = neomorphinone + NADPH + H(+)</text>
        <dbReference type="Rhea" id="RHEA:75971"/>
        <dbReference type="ChEBI" id="CHEBI:15378"/>
        <dbReference type="ChEBI" id="CHEBI:57783"/>
        <dbReference type="ChEBI" id="CHEBI:58349"/>
        <dbReference type="ChEBI" id="CHEBI:194188"/>
        <dbReference type="ChEBI" id="CHEBI:194513"/>
    </reaction>
    <physiologicalReaction direction="right-to-left" evidence="7">
        <dbReference type="Rhea" id="RHEA:75973"/>
    </physiologicalReaction>
</comment>
<dbReference type="InterPro" id="IPR036812">
    <property type="entry name" value="NAD(P)_OxRdtase_dom_sf"/>
</dbReference>
<name>A0A4Y7JNM9_PAPSO</name>
<evidence type="ECO:0000256" key="12">
    <source>
        <dbReference type="ARBA" id="ARBA00066826"/>
    </source>
</evidence>
<evidence type="ECO:0000256" key="7">
    <source>
        <dbReference type="ARBA" id="ARBA00050211"/>
    </source>
</evidence>
<dbReference type="GO" id="GO:0005829">
    <property type="term" value="C:cytosol"/>
    <property type="evidence" value="ECO:0007669"/>
    <property type="project" value="UniProtKB-SubCell"/>
</dbReference>
<comment type="catalytic activity">
    <reaction evidence="8">
        <text>morphine + NADP(+) = morphinone + NADPH + H(+)</text>
        <dbReference type="Rhea" id="RHEA:14321"/>
        <dbReference type="ChEBI" id="CHEBI:15378"/>
        <dbReference type="ChEBI" id="CHEBI:57728"/>
        <dbReference type="ChEBI" id="CHEBI:57783"/>
        <dbReference type="ChEBI" id="CHEBI:58097"/>
        <dbReference type="ChEBI" id="CHEBI:58349"/>
    </reaction>
    <physiologicalReaction direction="left-to-right" evidence="8">
        <dbReference type="Rhea" id="RHEA:14322"/>
    </physiologicalReaction>
    <physiologicalReaction direction="right-to-left" evidence="8">
        <dbReference type="Rhea" id="RHEA:14323"/>
    </physiologicalReaction>
</comment>
<evidence type="ECO:0000256" key="1">
    <source>
        <dbReference type="ARBA" id="ARBA00004514"/>
    </source>
</evidence>
<feature type="binding site" evidence="13">
    <location>
        <position position="106"/>
    </location>
    <ligand>
        <name>substrate</name>
    </ligand>
</feature>
<dbReference type="Pfam" id="PF00248">
    <property type="entry name" value="Aldo_ket_red"/>
    <property type="match status" value="1"/>
</dbReference>
<evidence type="ECO:0000313" key="17">
    <source>
        <dbReference type="Proteomes" id="UP000316621"/>
    </source>
</evidence>